<evidence type="ECO:0000313" key="4">
    <source>
        <dbReference type="Proteomes" id="UP000307000"/>
    </source>
</evidence>
<proteinExistence type="predicted"/>
<accession>A0A5B7WWL1</accession>
<dbReference type="RefSeq" id="WP_138926966.1">
    <property type="nucleotide sequence ID" value="NZ_CP034412.1"/>
</dbReference>
<keyword evidence="2" id="KW-1133">Transmembrane helix</keyword>
<dbReference type="AlphaFoldDB" id="A0A5B7WWL1"/>
<evidence type="ECO:0000256" key="1">
    <source>
        <dbReference type="SAM" id="MobiDB-lite"/>
    </source>
</evidence>
<evidence type="ECO:0000313" key="3">
    <source>
        <dbReference type="EMBL" id="QCY48398.1"/>
    </source>
</evidence>
<dbReference type="KEGG" id="gcr:GcLGCM259_2691"/>
<dbReference type="Proteomes" id="UP000307000">
    <property type="component" value="Chromosome"/>
</dbReference>
<gene>
    <name evidence="3" type="ORF">GcLGCM259_2691</name>
</gene>
<keyword evidence="2" id="KW-0472">Membrane</keyword>
<feature type="transmembrane region" description="Helical" evidence="2">
    <location>
        <begin position="68"/>
        <end position="86"/>
    </location>
</feature>
<keyword evidence="2" id="KW-0812">Transmembrane</keyword>
<sequence length="132" mass="14829">MTHHGKKRHQRNGPSWGPALTELLVGLVCLGIAGLALLWVSGVLPPPKELPSVRRPWHFTSFSTLEQWLWLAFWTVMSFMVLFDGIRRALATAGKRRDRSLEGQGSDDRSVGGHQPVAADRPLLGSKRKRRR</sequence>
<reference evidence="3 4" key="1">
    <citation type="submission" date="2018-12" db="EMBL/GenBank/DDBJ databases">
        <title>Complete Genome Sequence of Glutamicibacter creatinolyticus strain LGCM259,isolated from an abscess of a 12-year-old mare in Italy.</title>
        <authorList>
            <person name="Santos R.G."/>
            <person name="Silva A.L."/>
            <person name="Seyffert N."/>
            <person name="Castro T.L.P."/>
            <person name="Attili A.R."/>
            <person name="Rifici C."/>
            <person name="Mazzullo G."/>
            <person name="Brenig B."/>
            <person name="Venanzi F."/>
            <person name="Azevedo V."/>
        </authorList>
    </citation>
    <scope>NUCLEOTIDE SEQUENCE [LARGE SCALE GENOMIC DNA]</scope>
    <source>
        <strain evidence="3 4">LGCM 259</strain>
    </source>
</reference>
<evidence type="ECO:0000256" key="2">
    <source>
        <dbReference type="SAM" id="Phobius"/>
    </source>
</evidence>
<name>A0A5B7WWL1_9MICC</name>
<protein>
    <submittedName>
        <fullName evidence="3">Uncharacterized protein</fullName>
    </submittedName>
</protein>
<feature type="region of interest" description="Disordered" evidence="1">
    <location>
        <begin position="93"/>
        <end position="132"/>
    </location>
</feature>
<keyword evidence="4" id="KW-1185">Reference proteome</keyword>
<dbReference type="EMBL" id="CP034412">
    <property type="protein sequence ID" value="QCY48398.1"/>
    <property type="molecule type" value="Genomic_DNA"/>
</dbReference>
<organism evidence="3 4">
    <name type="scientific">Glutamicibacter creatinolyticus</name>
    <dbReference type="NCBI Taxonomy" id="162496"/>
    <lineage>
        <taxon>Bacteria</taxon>
        <taxon>Bacillati</taxon>
        <taxon>Actinomycetota</taxon>
        <taxon>Actinomycetes</taxon>
        <taxon>Micrococcales</taxon>
        <taxon>Micrococcaceae</taxon>
        <taxon>Glutamicibacter</taxon>
    </lineage>
</organism>
<feature type="transmembrane region" description="Helical" evidence="2">
    <location>
        <begin position="20"/>
        <end position="40"/>
    </location>
</feature>